<dbReference type="GO" id="GO:0005743">
    <property type="term" value="C:mitochondrial inner membrane"/>
    <property type="evidence" value="ECO:0007669"/>
    <property type="project" value="UniProtKB-SubCell"/>
</dbReference>
<dbReference type="FunFam" id="4.10.91.10:FF:000001">
    <property type="entry name" value="Cytochrome c oxidase subunit 7A1, mitochondrial"/>
    <property type="match status" value="1"/>
</dbReference>
<dbReference type="InterPro" id="IPR003177">
    <property type="entry name" value="Cytc_oxidase_su7a_met"/>
</dbReference>
<name>A0A4D5R9C8_SCOVI</name>
<proteinExistence type="inferred from homology"/>
<feature type="transmembrane region" description="Helical" evidence="8">
    <location>
        <begin position="105"/>
        <end position="123"/>
    </location>
</feature>
<evidence type="ECO:0000313" key="9">
    <source>
        <dbReference type="EMBL" id="MIC88780.1"/>
    </source>
</evidence>
<evidence type="ECO:0000256" key="1">
    <source>
        <dbReference type="ARBA" id="ARBA00004273"/>
    </source>
</evidence>
<evidence type="ECO:0000256" key="8">
    <source>
        <dbReference type="SAM" id="Phobius"/>
    </source>
</evidence>
<dbReference type="InterPro" id="IPR039297">
    <property type="entry name" value="COX7a"/>
</dbReference>
<dbReference type="GO" id="GO:0097250">
    <property type="term" value="P:mitochondrial respirasome assembly"/>
    <property type="evidence" value="ECO:0007669"/>
    <property type="project" value="TreeGrafter"/>
</dbReference>
<organism evidence="9">
    <name type="scientific">Scolopendra viridis</name>
    <name type="common">Giant centipede</name>
    <dbReference type="NCBI Taxonomy" id="118503"/>
    <lineage>
        <taxon>Eukaryota</taxon>
        <taxon>Metazoa</taxon>
        <taxon>Ecdysozoa</taxon>
        <taxon>Arthropoda</taxon>
        <taxon>Myriapoda</taxon>
        <taxon>Chilopoda</taxon>
        <taxon>Pleurostigmophora</taxon>
        <taxon>Scolopendromorpha</taxon>
        <taxon>Scolopendridae</taxon>
        <taxon>Scolopendra</taxon>
    </lineage>
</organism>
<evidence type="ECO:0000256" key="2">
    <source>
        <dbReference type="ARBA" id="ARBA00009331"/>
    </source>
</evidence>
<protein>
    <submittedName>
        <fullName evidence="9">Cytochrome c oxidase subunit VIIa-related protein, mitochondrial</fullName>
    </submittedName>
</protein>
<dbReference type="EMBL" id="GGNE01000239">
    <property type="protein sequence ID" value="MIC88780.1"/>
    <property type="molecule type" value="Transcribed_RNA"/>
</dbReference>
<keyword evidence="8" id="KW-1133">Transmembrane helix</keyword>
<dbReference type="Pfam" id="PF02238">
    <property type="entry name" value="COX7a"/>
    <property type="match status" value="1"/>
</dbReference>
<keyword evidence="4" id="KW-0809">Transit peptide</keyword>
<accession>A0A4D5R9C8</accession>
<keyword evidence="3" id="KW-0999">Mitochondrion inner membrane</keyword>
<evidence type="ECO:0000256" key="5">
    <source>
        <dbReference type="ARBA" id="ARBA00023128"/>
    </source>
</evidence>
<evidence type="ECO:0000256" key="3">
    <source>
        <dbReference type="ARBA" id="ARBA00022792"/>
    </source>
</evidence>
<feature type="region of interest" description="Disordered" evidence="7">
    <location>
        <begin position="56"/>
        <end position="75"/>
    </location>
</feature>
<dbReference type="GO" id="GO:0002082">
    <property type="term" value="P:regulation of oxidative phosphorylation"/>
    <property type="evidence" value="ECO:0007669"/>
    <property type="project" value="TreeGrafter"/>
</dbReference>
<dbReference type="PANTHER" id="PTHR10510">
    <property type="entry name" value="CYTOCHROME C OXIDASE POLYPEPTIDE 7A"/>
    <property type="match status" value="1"/>
</dbReference>
<dbReference type="GO" id="GO:0006123">
    <property type="term" value="P:mitochondrial electron transport, cytochrome c to oxygen"/>
    <property type="evidence" value="ECO:0007669"/>
    <property type="project" value="InterPro"/>
</dbReference>
<dbReference type="GO" id="GO:0045277">
    <property type="term" value="C:respiratory chain complex IV"/>
    <property type="evidence" value="ECO:0007669"/>
    <property type="project" value="InterPro"/>
</dbReference>
<dbReference type="AlphaFoldDB" id="A0A4D5R9C8"/>
<dbReference type="InterPro" id="IPR036539">
    <property type="entry name" value="Cyt_c_oxidase_su7a_sf"/>
</dbReference>
<keyword evidence="8" id="KW-0812">Transmembrane</keyword>
<sequence length="132" mass="14731">MFYRFNTLTNRLISATHMQAYQPQGLVPLSKVTSQKITMLYHPAESGPALANEAIRQTSSTPLSSPPRKSSKYAPLNPRIKELQELFQKDDGVPVHLKRGGLDRILYYTTGVLTAAGTCWVLYDIVITAMPH</sequence>
<keyword evidence="5" id="KW-0496">Mitochondrion</keyword>
<dbReference type="CDD" id="cd00928">
    <property type="entry name" value="Cyt_c_Oxidase_VIIa"/>
    <property type="match status" value="1"/>
</dbReference>
<comment type="subcellular location">
    <subcellularLocation>
        <location evidence="1">Mitochondrion inner membrane</location>
    </subcellularLocation>
</comment>
<evidence type="ECO:0000256" key="6">
    <source>
        <dbReference type="ARBA" id="ARBA00023136"/>
    </source>
</evidence>
<dbReference type="PANTHER" id="PTHR10510:SF11">
    <property type="entry name" value="CYTOCHROME C OXIDASE SUBUNIT 7A, MITOCHONDRIAL"/>
    <property type="match status" value="1"/>
</dbReference>
<evidence type="ECO:0000256" key="7">
    <source>
        <dbReference type="SAM" id="MobiDB-lite"/>
    </source>
</evidence>
<dbReference type="Gene3D" id="4.10.91.10">
    <property type="entry name" value="Cytochrome c oxidase, subunit VIIa"/>
    <property type="match status" value="1"/>
</dbReference>
<reference evidence="9" key="1">
    <citation type="journal article" date="2018" name="Toxicon">
        <title>Venom-gland transcriptomics and venom proteomics of the giant Florida blue centipede, Scolopendra viridis.</title>
        <authorList>
            <person name="Ward M.J."/>
            <person name="Rokyta D.R."/>
        </authorList>
    </citation>
    <scope>NUCLEOTIDE SEQUENCE</scope>
    <source>
        <tissue evidence="9">Venom gland</tissue>
    </source>
</reference>
<dbReference type="SUPFAM" id="SSF81419">
    <property type="entry name" value="Mitochondrial cytochrome c oxidase subunit VIIa"/>
    <property type="match status" value="1"/>
</dbReference>
<evidence type="ECO:0000256" key="4">
    <source>
        <dbReference type="ARBA" id="ARBA00022946"/>
    </source>
</evidence>
<comment type="similarity">
    <text evidence="2">Belongs to the cytochrome c oxidase VIIa family.</text>
</comment>
<keyword evidence="6 8" id="KW-0472">Membrane</keyword>